<dbReference type="RefSeq" id="WP_419188359.1">
    <property type="nucleotide sequence ID" value="NZ_CP036272.1"/>
</dbReference>
<gene>
    <name evidence="2" type="ORF">SV7mr_21590</name>
</gene>
<evidence type="ECO:0000256" key="1">
    <source>
        <dbReference type="SAM" id="MobiDB-lite"/>
    </source>
</evidence>
<name>A0A517SU66_9BACT</name>
<organism evidence="2 3">
    <name type="scientific">Stieleria bergensis</name>
    <dbReference type="NCBI Taxonomy" id="2528025"/>
    <lineage>
        <taxon>Bacteria</taxon>
        <taxon>Pseudomonadati</taxon>
        <taxon>Planctomycetota</taxon>
        <taxon>Planctomycetia</taxon>
        <taxon>Pirellulales</taxon>
        <taxon>Pirellulaceae</taxon>
        <taxon>Stieleria</taxon>
    </lineage>
</organism>
<dbReference type="Proteomes" id="UP000315003">
    <property type="component" value="Chromosome"/>
</dbReference>
<proteinExistence type="predicted"/>
<feature type="compositionally biased region" description="Acidic residues" evidence="1">
    <location>
        <begin position="225"/>
        <end position="237"/>
    </location>
</feature>
<keyword evidence="3" id="KW-1185">Reference proteome</keyword>
<protein>
    <submittedName>
        <fullName evidence="2">Uncharacterized protein</fullName>
    </submittedName>
</protein>
<reference evidence="2 3" key="1">
    <citation type="submission" date="2019-02" db="EMBL/GenBank/DDBJ databases">
        <title>Deep-cultivation of Planctomycetes and their phenomic and genomic characterization uncovers novel biology.</title>
        <authorList>
            <person name="Wiegand S."/>
            <person name="Jogler M."/>
            <person name="Boedeker C."/>
            <person name="Pinto D."/>
            <person name="Vollmers J."/>
            <person name="Rivas-Marin E."/>
            <person name="Kohn T."/>
            <person name="Peeters S.H."/>
            <person name="Heuer A."/>
            <person name="Rast P."/>
            <person name="Oberbeckmann S."/>
            <person name="Bunk B."/>
            <person name="Jeske O."/>
            <person name="Meyerdierks A."/>
            <person name="Storesund J.E."/>
            <person name="Kallscheuer N."/>
            <person name="Luecker S."/>
            <person name="Lage O.M."/>
            <person name="Pohl T."/>
            <person name="Merkel B.J."/>
            <person name="Hornburger P."/>
            <person name="Mueller R.-W."/>
            <person name="Bruemmer F."/>
            <person name="Labrenz M."/>
            <person name="Spormann A.M."/>
            <person name="Op den Camp H."/>
            <person name="Overmann J."/>
            <person name="Amann R."/>
            <person name="Jetten M.S.M."/>
            <person name="Mascher T."/>
            <person name="Medema M.H."/>
            <person name="Devos D.P."/>
            <person name="Kaster A.-K."/>
            <person name="Ovreas L."/>
            <person name="Rohde M."/>
            <person name="Galperin M.Y."/>
            <person name="Jogler C."/>
        </authorList>
    </citation>
    <scope>NUCLEOTIDE SEQUENCE [LARGE SCALE GENOMIC DNA]</scope>
    <source>
        <strain evidence="2 3">SV_7m_r</strain>
    </source>
</reference>
<dbReference type="AlphaFoldDB" id="A0A517SU66"/>
<sequence length="246" mass="27394" precursor="true">MIGDYKVSRSTRQCSLQNRPLNEGEWYYSAVVDGDENVQRIDISDSAWEGPPEGCIGYWKCRIPEKGQQKLVAAPKAVLVNLLHQMEDSAHHEGEHNKLRYLLALNLLRRRMVRLADSSASDAEPKMLAIIVDSEGTLIEIPECQISRDESELLSEALSELLYCEQSQIEALQEPAVENAGAAKPRESIVAPEDVTEQADSEGDKMEASESGESLSDTTPKEQLDEQVEEQPDEAELADTQQEPLE</sequence>
<evidence type="ECO:0000313" key="2">
    <source>
        <dbReference type="EMBL" id="QDT59650.1"/>
    </source>
</evidence>
<accession>A0A517SU66</accession>
<evidence type="ECO:0000313" key="3">
    <source>
        <dbReference type="Proteomes" id="UP000315003"/>
    </source>
</evidence>
<feature type="region of interest" description="Disordered" evidence="1">
    <location>
        <begin position="178"/>
        <end position="246"/>
    </location>
</feature>
<dbReference type="EMBL" id="CP036272">
    <property type="protein sequence ID" value="QDT59650.1"/>
    <property type="molecule type" value="Genomic_DNA"/>
</dbReference>